<name>A0A936ZUT6_9BURK</name>
<evidence type="ECO:0000313" key="3">
    <source>
        <dbReference type="EMBL" id="MBL0422981.1"/>
    </source>
</evidence>
<dbReference type="InterPro" id="IPR036291">
    <property type="entry name" value="NAD(P)-bd_dom_sf"/>
</dbReference>
<organism evidence="3 4">
    <name type="scientific">Ramlibacter aurantiacus</name>
    <dbReference type="NCBI Taxonomy" id="2801330"/>
    <lineage>
        <taxon>Bacteria</taxon>
        <taxon>Pseudomonadati</taxon>
        <taxon>Pseudomonadota</taxon>
        <taxon>Betaproteobacteria</taxon>
        <taxon>Burkholderiales</taxon>
        <taxon>Comamonadaceae</taxon>
        <taxon>Ramlibacter</taxon>
    </lineage>
</organism>
<keyword evidence="4" id="KW-1185">Reference proteome</keyword>
<comment type="similarity">
    <text evidence="1">Belongs to the short-chain dehydrogenases/reductases (SDR) family.</text>
</comment>
<comment type="caution">
    <text evidence="3">The sequence shown here is derived from an EMBL/GenBank/DDBJ whole genome shotgun (WGS) entry which is preliminary data.</text>
</comment>
<dbReference type="InterPro" id="IPR002347">
    <property type="entry name" value="SDR_fam"/>
</dbReference>
<evidence type="ECO:0000313" key="4">
    <source>
        <dbReference type="Proteomes" id="UP000613011"/>
    </source>
</evidence>
<dbReference type="AlphaFoldDB" id="A0A936ZUT6"/>
<dbReference type="Pfam" id="PF13561">
    <property type="entry name" value="adh_short_C2"/>
    <property type="match status" value="1"/>
</dbReference>
<dbReference type="GO" id="GO:0016491">
    <property type="term" value="F:oxidoreductase activity"/>
    <property type="evidence" value="ECO:0007669"/>
    <property type="project" value="UniProtKB-KW"/>
</dbReference>
<evidence type="ECO:0000256" key="2">
    <source>
        <dbReference type="ARBA" id="ARBA00023002"/>
    </source>
</evidence>
<proteinExistence type="inferred from homology"/>
<dbReference type="PANTHER" id="PTHR24321:SF8">
    <property type="entry name" value="ESTRADIOL 17-BETA-DEHYDROGENASE 8-RELATED"/>
    <property type="match status" value="1"/>
</dbReference>
<dbReference type="SUPFAM" id="SSF51735">
    <property type="entry name" value="NAD(P)-binding Rossmann-fold domains"/>
    <property type="match status" value="1"/>
</dbReference>
<dbReference type="EMBL" id="JAEQNA010000010">
    <property type="protein sequence ID" value="MBL0422981.1"/>
    <property type="molecule type" value="Genomic_DNA"/>
</dbReference>
<dbReference type="RefSeq" id="WP_201686107.1">
    <property type="nucleotide sequence ID" value="NZ_JAEQNA010000010.1"/>
</dbReference>
<dbReference type="PANTHER" id="PTHR24321">
    <property type="entry name" value="DEHYDROGENASES, SHORT CHAIN"/>
    <property type="match status" value="1"/>
</dbReference>
<dbReference type="PRINTS" id="PR00081">
    <property type="entry name" value="GDHRDH"/>
</dbReference>
<dbReference type="FunFam" id="3.40.50.720:FF:000084">
    <property type="entry name" value="Short-chain dehydrogenase reductase"/>
    <property type="match status" value="1"/>
</dbReference>
<reference evidence="3" key="1">
    <citation type="submission" date="2021-01" db="EMBL/GenBank/DDBJ databases">
        <title>Ramlibacter sp. strain AW1 16S ribosomal RNA gene Genome sequencing and assembly.</title>
        <authorList>
            <person name="Kang M."/>
        </authorList>
    </citation>
    <scope>NUCLEOTIDE SEQUENCE</scope>
    <source>
        <strain evidence="3">AW1</strain>
    </source>
</reference>
<dbReference type="Proteomes" id="UP000613011">
    <property type="component" value="Unassembled WGS sequence"/>
</dbReference>
<dbReference type="Gene3D" id="3.40.50.720">
    <property type="entry name" value="NAD(P)-binding Rossmann-like Domain"/>
    <property type="match status" value="1"/>
</dbReference>
<gene>
    <name evidence="3" type="ORF">JI739_21775</name>
</gene>
<dbReference type="CDD" id="cd05233">
    <property type="entry name" value="SDR_c"/>
    <property type="match status" value="1"/>
</dbReference>
<evidence type="ECO:0000256" key="1">
    <source>
        <dbReference type="ARBA" id="ARBA00006484"/>
    </source>
</evidence>
<dbReference type="PRINTS" id="PR00080">
    <property type="entry name" value="SDRFAMILY"/>
</dbReference>
<protein>
    <submittedName>
        <fullName evidence="3">SDR family oxidoreductase</fullName>
    </submittedName>
</protein>
<keyword evidence="2" id="KW-0560">Oxidoreductase</keyword>
<accession>A0A936ZUT6</accession>
<sequence length="269" mass="27796">MNPPESAAVPSRPPRLQGRRALVTGAAGGIGQAISRLFLAEGAKLVLVDRDAAALRLAAQALGGGVSVLPLDLADAGALPRVADHLKETGDRLDILVNNAAVREYHRLADADAASWQRILAVNLVGAQLLTAQVLPWLRRSGRGAVVNVSSAFGIVGRAGMGQYDATKAALVAATRVLAIEEARHGVRANAVCPGSVLTGFTLSRAAARGLSEPELRERGFVPAPIARWGEPQEIAAPVLWLASDEASFITGAVLPVDGGLSAAAQRIA</sequence>